<dbReference type="InterPro" id="IPR016036">
    <property type="entry name" value="Malonyl_transacylase_ACP-bd"/>
</dbReference>
<dbReference type="GO" id="GO:0016491">
    <property type="term" value="F:oxidoreductase activity"/>
    <property type="evidence" value="ECO:0007669"/>
    <property type="project" value="UniProtKB-KW"/>
</dbReference>
<dbReference type="SMART" id="SM00822">
    <property type="entry name" value="PKS_KR"/>
    <property type="match status" value="1"/>
</dbReference>
<evidence type="ECO:0008006" key="12">
    <source>
        <dbReference type="Google" id="ProtNLM"/>
    </source>
</evidence>
<dbReference type="SMART" id="SM00826">
    <property type="entry name" value="PKS_DH"/>
    <property type="match status" value="1"/>
</dbReference>
<feature type="active site" description="Proton donor; for dehydratase activity" evidence="7">
    <location>
        <position position="869"/>
    </location>
</feature>
<dbReference type="InterPro" id="IPR057326">
    <property type="entry name" value="KR_dom"/>
</dbReference>
<dbReference type="PANTHER" id="PTHR43775">
    <property type="entry name" value="FATTY ACID SYNTHASE"/>
    <property type="match status" value="1"/>
</dbReference>
<keyword evidence="1" id="KW-0596">Phosphopantetheine</keyword>
<dbReference type="InterPro" id="IPR020843">
    <property type="entry name" value="ER"/>
</dbReference>
<dbReference type="SUPFAM" id="SSF53335">
    <property type="entry name" value="S-adenosyl-L-methionine-dependent methyltransferases"/>
    <property type="match status" value="1"/>
</dbReference>
<feature type="domain" description="Ketosynthase family 3 (KS3)" evidence="8">
    <location>
        <begin position="13"/>
        <end position="321"/>
    </location>
</feature>
<dbReference type="SUPFAM" id="SSF55048">
    <property type="entry name" value="Probable ACP-binding domain of malonyl-CoA ACP transacylase"/>
    <property type="match status" value="1"/>
</dbReference>
<evidence type="ECO:0000313" key="11">
    <source>
        <dbReference type="Proteomes" id="UP000253664"/>
    </source>
</evidence>
<dbReference type="Gene3D" id="3.90.180.10">
    <property type="entry name" value="Medium-chain alcohol dehydrogenases, catalytic domain"/>
    <property type="match status" value="1"/>
</dbReference>
<evidence type="ECO:0000256" key="7">
    <source>
        <dbReference type="PROSITE-ProRule" id="PRU01363"/>
    </source>
</evidence>
<dbReference type="PROSITE" id="PS52004">
    <property type="entry name" value="KS3_2"/>
    <property type="match status" value="1"/>
</dbReference>
<keyword evidence="5" id="KW-0560">Oxidoreductase</keyword>
<dbReference type="Pfam" id="PF16197">
    <property type="entry name" value="KAsynt_C_assoc"/>
    <property type="match status" value="1"/>
</dbReference>
<dbReference type="Pfam" id="PF13602">
    <property type="entry name" value="ADH_zinc_N_2"/>
    <property type="match status" value="1"/>
</dbReference>
<dbReference type="Pfam" id="PF00698">
    <property type="entry name" value="Acyl_transf_1"/>
    <property type="match status" value="1"/>
</dbReference>
<dbReference type="InterPro" id="IPR011032">
    <property type="entry name" value="GroES-like_sf"/>
</dbReference>
<keyword evidence="11" id="KW-1185">Reference proteome</keyword>
<keyword evidence="4" id="KW-0808">Transferase</keyword>
<proteinExistence type="predicted"/>
<dbReference type="InterPro" id="IPR032821">
    <property type="entry name" value="PKS_assoc"/>
</dbReference>
<feature type="domain" description="PKS/mFAS DH" evidence="9">
    <location>
        <begin position="672"/>
        <end position="967"/>
    </location>
</feature>
<keyword evidence="6" id="KW-0511">Multifunctional enzyme</keyword>
<dbReference type="GO" id="GO:0004312">
    <property type="term" value="F:fatty acid synthase activity"/>
    <property type="evidence" value="ECO:0007669"/>
    <property type="project" value="TreeGrafter"/>
</dbReference>
<dbReference type="Pfam" id="PF00109">
    <property type="entry name" value="ketoacyl-synt"/>
    <property type="match status" value="1"/>
</dbReference>
<reference evidence="10 11" key="1">
    <citation type="journal article" date="2015" name="BMC Genomics">
        <title>Insights from the genome of Ophiocordyceps polyrhachis-furcata to pathogenicity and host specificity in insect fungi.</title>
        <authorList>
            <person name="Wichadakul D."/>
            <person name="Kobmoo N."/>
            <person name="Ingsriswang S."/>
            <person name="Tangphatsornruang S."/>
            <person name="Chantasingh D."/>
            <person name="Luangsa-ard J.J."/>
            <person name="Eurwilaichitr L."/>
        </authorList>
    </citation>
    <scope>NUCLEOTIDE SEQUENCE [LARGE SCALE GENOMIC DNA]</scope>
    <source>
        <strain evidence="10 11">BCC 54312</strain>
    </source>
</reference>
<dbReference type="InterPro" id="IPR029063">
    <property type="entry name" value="SAM-dependent_MTases_sf"/>
</dbReference>
<organism evidence="10 11">
    <name type="scientific">Ophiocordyceps polyrhachis-furcata BCC 54312</name>
    <dbReference type="NCBI Taxonomy" id="1330021"/>
    <lineage>
        <taxon>Eukaryota</taxon>
        <taxon>Fungi</taxon>
        <taxon>Dikarya</taxon>
        <taxon>Ascomycota</taxon>
        <taxon>Pezizomycotina</taxon>
        <taxon>Sordariomycetes</taxon>
        <taxon>Hypocreomycetidae</taxon>
        <taxon>Hypocreales</taxon>
        <taxon>Ophiocordycipitaceae</taxon>
        <taxon>Ophiocordyceps</taxon>
    </lineage>
</organism>
<dbReference type="InterPro" id="IPR013217">
    <property type="entry name" value="Methyltransf_12"/>
</dbReference>
<dbReference type="CDD" id="cd05195">
    <property type="entry name" value="enoyl_red"/>
    <property type="match status" value="1"/>
</dbReference>
<name>A0A367LJ85_9HYPO</name>
<dbReference type="Gene3D" id="3.40.47.10">
    <property type="match status" value="2"/>
</dbReference>
<dbReference type="Gene3D" id="3.40.50.150">
    <property type="entry name" value="Vaccinia Virus protein VP39"/>
    <property type="match status" value="1"/>
</dbReference>
<dbReference type="OrthoDB" id="329835at2759"/>
<dbReference type="InterPro" id="IPR013968">
    <property type="entry name" value="PKS_KR"/>
</dbReference>
<dbReference type="PANTHER" id="PTHR43775:SF49">
    <property type="entry name" value="SYNTHASE, PUTATIVE (JCVI)-RELATED"/>
    <property type="match status" value="1"/>
</dbReference>
<dbReference type="SUPFAM" id="SSF51735">
    <property type="entry name" value="NAD(P)-binding Rossmann-fold domains"/>
    <property type="match status" value="2"/>
</dbReference>
<dbReference type="SUPFAM" id="SSF52151">
    <property type="entry name" value="FabD/lysophospholipase-like"/>
    <property type="match status" value="1"/>
</dbReference>
<dbReference type="Pfam" id="PF08659">
    <property type="entry name" value="KR"/>
    <property type="match status" value="1"/>
</dbReference>
<dbReference type="InterPro" id="IPR049552">
    <property type="entry name" value="PKS_DH_N"/>
</dbReference>
<evidence type="ECO:0000256" key="4">
    <source>
        <dbReference type="ARBA" id="ARBA00022679"/>
    </source>
</evidence>
<dbReference type="GO" id="GO:0008168">
    <property type="term" value="F:methyltransferase activity"/>
    <property type="evidence" value="ECO:0007669"/>
    <property type="project" value="UniProtKB-KW"/>
</dbReference>
<dbReference type="Gene3D" id="3.30.70.3290">
    <property type="match status" value="1"/>
</dbReference>
<dbReference type="SMART" id="SM00829">
    <property type="entry name" value="PKS_ER"/>
    <property type="match status" value="1"/>
</dbReference>
<feature type="region of interest" description="N-terminal hotdog fold" evidence="7">
    <location>
        <begin position="672"/>
        <end position="798"/>
    </location>
</feature>
<dbReference type="Gene3D" id="3.10.129.110">
    <property type="entry name" value="Polyketide synthase dehydratase"/>
    <property type="match status" value="1"/>
</dbReference>
<accession>A0A367LJ85</accession>
<dbReference type="Pfam" id="PF08242">
    <property type="entry name" value="Methyltransf_12"/>
    <property type="match status" value="1"/>
</dbReference>
<evidence type="ECO:0000259" key="9">
    <source>
        <dbReference type="PROSITE" id="PS52019"/>
    </source>
</evidence>
<dbReference type="InterPro" id="IPR049551">
    <property type="entry name" value="PKS_DH_C"/>
</dbReference>
<dbReference type="InterPro" id="IPR020841">
    <property type="entry name" value="PKS_Beta-ketoAc_synthase_dom"/>
</dbReference>
<dbReference type="GO" id="GO:0006633">
    <property type="term" value="P:fatty acid biosynthetic process"/>
    <property type="evidence" value="ECO:0007669"/>
    <property type="project" value="TreeGrafter"/>
</dbReference>
<feature type="region of interest" description="C-terminal hotdog fold" evidence="7">
    <location>
        <begin position="810"/>
        <end position="967"/>
    </location>
</feature>
<dbReference type="InterPro" id="IPR042104">
    <property type="entry name" value="PKS_dehydratase_sf"/>
</dbReference>
<dbReference type="Gene3D" id="3.40.50.720">
    <property type="entry name" value="NAD(P)-binding Rossmann-like Domain"/>
    <property type="match status" value="2"/>
</dbReference>
<feature type="active site" description="Proton acceptor; for dehydratase activity" evidence="7">
    <location>
        <position position="704"/>
    </location>
</feature>
<evidence type="ECO:0000256" key="2">
    <source>
        <dbReference type="ARBA" id="ARBA00022553"/>
    </source>
</evidence>
<dbReference type="InterPro" id="IPR020807">
    <property type="entry name" value="PKS_DH"/>
</dbReference>
<dbReference type="InterPro" id="IPR016039">
    <property type="entry name" value="Thiolase-like"/>
</dbReference>
<dbReference type="GO" id="GO:0032259">
    <property type="term" value="P:methylation"/>
    <property type="evidence" value="ECO:0007669"/>
    <property type="project" value="UniProtKB-KW"/>
</dbReference>
<dbReference type="InterPro" id="IPR001227">
    <property type="entry name" value="Ac_transferase_dom_sf"/>
</dbReference>
<dbReference type="PROSITE" id="PS52019">
    <property type="entry name" value="PKS_MFAS_DH"/>
    <property type="match status" value="1"/>
</dbReference>
<sequence>MNGTIKHSIKSDHEAIAVIGMAMRLPGGVRSGDDFWKMLAEKRSGLSKYPPNRMNPSGHLDCPTGMEAHFLQDVDIREFDPSVFPMPRKELAQLDPVQRQLLTVTYECMEDAGSMPQDDTNKIGCYVGASYSDWKELHDVDTLQSGSYRMTGTSLFTMANRISYEFDLHGPSTNAMFVPSASAQEALIRRAYDEAGIEDLGQTAMFECHGTGTAVGDVVETEAVGRCFGKDGVIITSVKPNVGHSEPASGITSLIKAILAIERRQVPPNILFETPNPNVPFEQYKLHVPVEVEQWPEGRAERVSVSSYGVGGANAHVIVDSLAQYRCDQAKSHSLAWSLLTPNKSESHGTQLLVLSAASDASLGKLVDSYQAYVKDDKVPLADVSFTLARRRRHKAHRAYAIAEAGELLHVSAGQDSPTPSRILWVFNGQGSQWAGMGAELLDANPVFRELRKTAGFSLVGKAELMATLIVAVQIGLIDVLRSWKITPDMVVGHSSGEIAAAYASGAITAQAAISAAFFRGASCSETEQAGAMAAVGLGPLEVAPYLEAGVVIACKNSQTNVTLSGDAGQVDKVVRKLKQSLPDVLIRRLKVEMAYHSHHMLKCGAKYEEKMFSLFDSVEPAVAFFSSNTGDRLKGEHSLGPAYWRANLENPVEFNAAVRSALGQEGDRVLIIEIGPHHTLRGPLGQIVKDMGRQGDVPWLTGHKIGDQILLPAAASIAMVGEALRQLKGKRAYSLRNVSLSAALTVPAVETVQVVTSLTRELLDVKNPWYSFTISSHDGFAWTRCVSGEARAGIDVMPPNKSHGKASFERVVDEGTWYKSVGNLGYNYDGLFRGLREVKASPVRRSAAATAPSVAGDEGYAIHPVTIDFCLQAMMVAFAQGLLLDYSNLVESLAHRNPRMKVLEVGAGTCATTAKMLRMLTSAQGRPMYESYLITDISAGFMVAAKERFADYQGVEYGAFDITRDPKEQGLNADYNLIIATNVVHATPNLTATLRNLRGLLSNEGRLFLTELNTGTFSTLPLSPGTVSHVLTLQLARGQVYKLRNGQWPASLEVCRRTHNRMQGFLPGWWEGVDDGRELEPYITPDKWGKRLLSAGFRQPYIVESDDESPYGTMTTMIAAPQIAMDPPAAVTLLCHKKDGPYVQELTDSLQARGIFAEVCIFGQPLPRQDTFCLLDLQSPILHDLNETSFGILINYLKILQQSDMMIWVTPASQTSCQDPRCGLINGFARSVRTEIKLRLYTIELDAQSQTPNATSAAILTDLYLHSRKPRSSGKVMRPDCEFAIVDGNVLVPRLDWMSWGDAWARSASQHNDNCALIIGKPGSLQTIEWTAEEREEPGHGEVIVKVKAIGINFRDVVSALGLICLPHPRVGFEGSGVVVEVGEGVQELSVGDRVFFIAKDGVSSYTRISQARCRKFGDDLRFEEAAGVPTAFATVVAAIVDKARMSPGQTILIHSACGAVGLAAIQVARLQDAKVSGFGHGFVVFLTLRSNEKRDFLVRQYGIPTSHIFYSRDSSFLHDIMEATGGRGVDVVLNSLAGDLLQASWKCVAKFGTMIELGKMDMRRRQKLDMSVFEDNRTFTGLSVDMFDDSMFDSLFTRTASWLASGAIRCFPVTNMWGFDQAQEAFKAMLQGNHIGKMTISVPDDVSSIPTIPQMTARLRLRPDHSYLLVGGTGGLGMATSTWLAEKGARHLIFLSRSAGNTSACHNLIDELGALGCAVQMVRGDAANPADVEKAVKQAAKPIAGVINFAMVLKNIDVFNMTFSDWSEVFAPKVRGTWNLHNLVTTDLDFFVLCSSICGVVGKAGQVNYSACGSFLDSFVKFRRQKGLVASVIDLGAVAGYLQFKAD</sequence>
<protein>
    <recommendedName>
        <fullName evidence="12">Carrier domain-containing protein</fullName>
    </recommendedName>
</protein>
<dbReference type="SUPFAM" id="SSF53901">
    <property type="entry name" value="Thiolase-like"/>
    <property type="match status" value="2"/>
</dbReference>
<dbReference type="InterPro" id="IPR014030">
    <property type="entry name" value="Ketoacyl_synth_N"/>
</dbReference>
<dbReference type="Pfam" id="PF21089">
    <property type="entry name" value="PKS_DH_N"/>
    <property type="match status" value="1"/>
</dbReference>
<dbReference type="Pfam" id="PF08240">
    <property type="entry name" value="ADH_N"/>
    <property type="match status" value="1"/>
</dbReference>
<dbReference type="InterPro" id="IPR049900">
    <property type="entry name" value="PKS_mFAS_DH"/>
</dbReference>
<dbReference type="GO" id="GO:0044550">
    <property type="term" value="P:secondary metabolite biosynthetic process"/>
    <property type="evidence" value="ECO:0007669"/>
    <property type="project" value="TreeGrafter"/>
</dbReference>
<dbReference type="Pfam" id="PF14765">
    <property type="entry name" value="PS-DH"/>
    <property type="match status" value="1"/>
</dbReference>
<evidence type="ECO:0000256" key="3">
    <source>
        <dbReference type="ARBA" id="ARBA00022603"/>
    </source>
</evidence>
<dbReference type="InterPro" id="IPR050091">
    <property type="entry name" value="PKS_NRPS_Biosynth_Enz"/>
</dbReference>
<dbReference type="EMBL" id="LKCN02000004">
    <property type="protein sequence ID" value="RCI14484.1"/>
    <property type="molecule type" value="Genomic_DNA"/>
</dbReference>
<keyword evidence="3" id="KW-0489">Methyltransferase</keyword>
<dbReference type="InterPro" id="IPR014043">
    <property type="entry name" value="Acyl_transferase_dom"/>
</dbReference>
<evidence type="ECO:0000256" key="6">
    <source>
        <dbReference type="ARBA" id="ARBA00023268"/>
    </source>
</evidence>
<dbReference type="SUPFAM" id="SSF50129">
    <property type="entry name" value="GroES-like"/>
    <property type="match status" value="1"/>
</dbReference>
<dbReference type="SMART" id="SM00827">
    <property type="entry name" value="PKS_AT"/>
    <property type="match status" value="1"/>
</dbReference>
<evidence type="ECO:0000256" key="1">
    <source>
        <dbReference type="ARBA" id="ARBA00022450"/>
    </source>
</evidence>
<dbReference type="CDD" id="cd00833">
    <property type="entry name" value="PKS"/>
    <property type="match status" value="1"/>
</dbReference>
<dbReference type="Gene3D" id="3.40.366.10">
    <property type="entry name" value="Malonyl-Coenzyme A Acyl Carrier Protein, domain 2"/>
    <property type="match status" value="1"/>
</dbReference>
<dbReference type="InterPro" id="IPR036291">
    <property type="entry name" value="NAD(P)-bd_dom_sf"/>
</dbReference>
<evidence type="ECO:0000256" key="5">
    <source>
        <dbReference type="ARBA" id="ARBA00023002"/>
    </source>
</evidence>
<dbReference type="InterPro" id="IPR013154">
    <property type="entry name" value="ADH-like_N"/>
</dbReference>
<keyword evidence="2" id="KW-0597">Phosphoprotein</keyword>
<dbReference type="InterPro" id="IPR016035">
    <property type="entry name" value="Acyl_Trfase/lysoPLipase"/>
</dbReference>
<dbReference type="SMART" id="SM00825">
    <property type="entry name" value="PKS_KS"/>
    <property type="match status" value="1"/>
</dbReference>
<dbReference type="Proteomes" id="UP000253664">
    <property type="component" value="Unassembled WGS sequence"/>
</dbReference>
<dbReference type="STRING" id="1330021.A0A367LJ85"/>
<comment type="caution">
    <text evidence="10">The sequence shown here is derived from an EMBL/GenBank/DDBJ whole genome shotgun (WGS) entry which is preliminary data.</text>
</comment>
<evidence type="ECO:0000313" key="10">
    <source>
        <dbReference type="EMBL" id="RCI14484.1"/>
    </source>
</evidence>
<gene>
    <name evidence="10" type="ORF">L249_6098</name>
</gene>
<evidence type="ECO:0000259" key="8">
    <source>
        <dbReference type="PROSITE" id="PS52004"/>
    </source>
</evidence>